<organism evidence="1 2">
    <name type="scientific">Nocardia cerradoensis</name>
    <dbReference type="NCBI Taxonomy" id="85688"/>
    <lineage>
        <taxon>Bacteria</taxon>
        <taxon>Bacillati</taxon>
        <taxon>Actinomycetota</taxon>
        <taxon>Actinomycetes</taxon>
        <taxon>Mycobacteriales</taxon>
        <taxon>Nocardiaceae</taxon>
        <taxon>Nocardia</taxon>
    </lineage>
</organism>
<proteinExistence type="predicted"/>
<dbReference type="AlphaFoldDB" id="A0A231HFT4"/>
<evidence type="ECO:0000313" key="1">
    <source>
        <dbReference type="EMBL" id="OXR47843.1"/>
    </source>
</evidence>
<evidence type="ECO:0000313" key="2">
    <source>
        <dbReference type="Proteomes" id="UP000215506"/>
    </source>
</evidence>
<dbReference type="EMBL" id="NGAF01000001">
    <property type="protein sequence ID" value="OXR47843.1"/>
    <property type="molecule type" value="Genomic_DNA"/>
</dbReference>
<gene>
    <name evidence="1" type="ORF">B7C42_00968</name>
</gene>
<comment type="caution">
    <text evidence="1">The sequence shown here is derived from an EMBL/GenBank/DDBJ whole genome shotgun (WGS) entry which is preliminary data.</text>
</comment>
<protein>
    <submittedName>
        <fullName evidence="1">Uncharacterized protein</fullName>
    </submittedName>
</protein>
<reference evidence="1 2" key="1">
    <citation type="submission" date="2017-07" db="EMBL/GenBank/DDBJ databases">
        <title>First draft Genome Sequence of Nocardia cerradoensis isolated from human infection.</title>
        <authorList>
            <person name="Carrasco G."/>
        </authorList>
    </citation>
    <scope>NUCLEOTIDE SEQUENCE [LARGE SCALE GENOMIC DNA]</scope>
    <source>
        <strain evidence="1 2">CNM20130759</strain>
    </source>
</reference>
<keyword evidence="2" id="KW-1185">Reference proteome</keyword>
<dbReference type="Proteomes" id="UP000215506">
    <property type="component" value="Unassembled WGS sequence"/>
</dbReference>
<accession>A0A231HFT4</accession>
<name>A0A231HFT4_9NOCA</name>
<sequence length="38" mass="4080">MFKTLIAFAAGGAAVAGAPAAWRFLARHSNTQVHQVRR</sequence>